<reference evidence="1" key="1">
    <citation type="submission" date="2021-03" db="EMBL/GenBank/DDBJ databases">
        <authorList>
            <consortium name="DOE Joint Genome Institute"/>
            <person name="Ahrendt S."/>
            <person name="Looney B.P."/>
            <person name="Miyauchi S."/>
            <person name="Morin E."/>
            <person name="Drula E."/>
            <person name="Courty P.E."/>
            <person name="Chicoki N."/>
            <person name="Fauchery L."/>
            <person name="Kohler A."/>
            <person name="Kuo A."/>
            <person name="Labutti K."/>
            <person name="Pangilinan J."/>
            <person name="Lipzen A."/>
            <person name="Riley R."/>
            <person name="Andreopoulos W."/>
            <person name="He G."/>
            <person name="Johnson J."/>
            <person name="Barry K.W."/>
            <person name="Grigoriev I.V."/>
            <person name="Nagy L."/>
            <person name="Hibbett D."/>
            <person name="Henrissat B."/>
            <person name="Matheny P.B."/>
            <person name="Labbe J."/>
            <person name="Martin F."/>
        </authorList>
    </citation>
    <scope>NUCLEOTIDE SEQUENCE</scope>
    <source>
        <strain evidence="1">HHB10654</strain>
    </source>
</reference>
<dbReference type="EMBL" id="MU277191">
    <property type="protein sequence ID" value="KAI0067031.1"/>
    <property type="molecule type" value="Genomic_DNA"/>
</dbReference>
<gene>
    <name evidence="1" type="ORF">BV25DRAFT_1820190</name>
</gene>
<evidence type="ECO:0000313" key="1">
    <source>
        <dbReference type="EMBL" id="KAI0067031.1"/>
    </source>
</evidence>
<dbReference type="Proteomes" id="UP000814140">
    <property type="component" value="Unassembled WGS sequence"/>
</dbReference>
<keyword evidence="2" id="KW-1185">Reference proteome</keyword>
<protein>
    <submittedName>
        <fullName evidence="1">Uncharacterized protein</fullName>
    </submittedName>
</protein>
<reference evidence="1" key="2">
    <citation type="journal article" date="2022" name="New Phytol.">
        <title>Evolutionary transition to the ectomycorrhizal habit in the genomes of a hyperdiverse lineage of mushroom-forming fungi.</title>
        <authorList>
            <person name="Looney B."/>
            <person name="Miyauchi S."/>
            <person name="Morin E."/>
            <person name="Drula E."/>
            <person name="Courty P.E."/>
            <person name="Kohler A."/>
            <person name="Kuo A."/>
            <person name="LaButti K."/>
            <person name="Pangilinan J."/>
            <person name="Lipzen A."/>
            <person name="Riley R."/>
            <person name="Andreopoulos W."/>
            <person name="He G."/>
            <person name="Johnson J."/>
            <person name="Nolan M."/>
            <person name="Tritt A."/>
            <person name="Barry K.W."/>
            <person name="Grigoriev I.V."/>
            <person name="Nagy L.G."/>
            <person name="Hibbett D."/>
            <person name="Henrissat B."/>
            <person name="Matheny P.B."/>
            <person name="Labbe J."/>
            <person name="Martin F.M."/>
        </authorList>
    </citation>
    <scope>NUCLEOTIDE SEQUENCE</scope>
    <source>
        <strain evidence="1">HHB10654</strain>
    </source>
</reference>
<evidence type="ECO:0000313" key="2">
    <source>
        <dbReference type="Proteomes" id="UP000814140"/>
    </source>
</evidence>
<sequence length="75" mass="8657">MKTLSRRLIASLPLTSRRVAHLFLYPPCSQTESPNDSTKFGHKNKFLQDEYTRFQMVTAQQVEIRSGSKSEKARL</sequence>
<proteinExistence type="predicted"/>
<organism evidence="1 2">
    <name type="scientific">Artomyces pyxidatus</name>
    <dbReference type="NCBI Taxonomy" id="48021"/>
    <lineage>
        <taxon>Eukaryota</taxon>
        <taxon>Fungi</taxon>
        <taxon>Dikarya</taxon>
        <taxon>Basidiomycota</taxon>
        <taxon>Agaricomycotina</taxon>
        <taxon>Agaricomycetes</taxon>
        <taxon>Russulales</taxon>
        <taxon>Auriscalpiaceae</taxon>
        <taxon>Artomyces</taxon>
    </lineage>
</organism>
<name>A0ACB8TF42_9AGAM</name>
<accession>A0ACB8TF42</accession>
<comment type="caution">
    <text evidence="1">The sequence shown here is derived from an EMBL/GenBank/DDBJ whole genome shotgun (WGS) entry which is preliminary data.</text>
</comment>